<sequence length="213" mass="24045">MFVYTGCNTNPIKHKIYTMEKITPFKNAEEAIASLDNGGRFYNIFTHANDQVITEAEVGKVAGMFADKQQSILFFELATQLLDETSKAAVIAQFDEKLQASYEQFKPVPFAAATVSNNVIMQGIPHHVDSKMKFTGFMMVPVGTVFTMIPLAHYYEAYELRNEQGEELMMIAHKKGKEKLPARPITLAGVMKEMKDMDKTTEGQFVEVSYYVE</sequence>
<dbReference type="EMBL" id="QLLL01000002">
    <property type="protein sequence ID" value="RAJ08312.1"/>
    <property type="molecule type" value="Genomic_DNA"/>
</dbReference>
<proteinExistence type="predicted"/>
<dbReference type="Proteomes" id="UP000249547">
    <property type="component" value="Unassembled WGS sequence"/>
</dbReference>
<name>A0A327QXF1_9BACT</name>
<accession>A0A327QXF1</accession>
<gene>
    <name evidence="1" type="ORF">LX64_00960</name>
</gene>
<protein>
    <submittedName>
        <fullName evidence="1">Uncharacterized protein</fullName>
    </submittedName>
</protein>
<keyword evidence="2" id="KW-1185">Reference proteome</keyword>
<organism evidence="1 2">
    <name type="scientific">Chitinophaga skermanii</name>
    <dbReference type="NCBI Taxonomy" id="331697"/>
    <lineage>
        <taxon>Bacteria</taxon>
        <taxon>Pseudomonadati</taxon>
        <taxon>Bacteroidota</taxon>
        <taxon>Chitinophagia</taxon>
        <taxon>Chitinophagales</taxon>
        <taxon>Chitinophagaceae</taxon>
        <taxon>Chitinophaga</taxon>
    </lineage>
</organism>
<reference evidence="1 2" key="1">
    <citation type="submission" date="2018-06" db="EMBL/GenBank/DDBJ databases">
        <title>Genomic Encyclopedia of Archaeal and Bacterial Type Strains, Phase II (KMG-II): from individual species to whole genera.</title>
        <authorList>
            <person name="Goeker M."/>
        </authorList>
    </citation>
    <scope>NUCLEOTIDE SEQUENCE [LARGE SCALE GENOMIC DNA]</scope>
    <source>
        <strain evidence="1 2">DSM 23857</strain>
    </source>
</reference>
<dbReference type="AlphaFoldDB" id="A0A327QXF1"/>
<evidence type="ECO:0000313" key="1">
    <source>
        <dbReference type="EMBL" id="RAJ08312.1"/>
    </source>
</evidence>
<evidence type="ECO:0000313" key="2">
    <source>
        <dbReference type="Proteomes" id="UP000249547"/>
    </source>
</evidence>
<comment type="caution">
    <text evidence="1">The sequence shown here is derived from an EMBL/GenBank/DDBJ whole genome shotgun (WGS) entry which is preliminary data.</text>
</comment>